<evidence type="ECO:0000313" key="1">
    <source>
        <dbReference type="EMBL" id="KAI5080035.1"/>
    </source>
</evidence>
<dbReference type="AlphaFoldDB" id="A0A9D4ZP72"/>
<keyword evidence="2" id="KW-1185">Reference proteome</keyword>
<protein>
    <submittedName>
        <fullName evidence="1">Uncharacterized protein</fullName>
    </submittedName>
</protein>
<name>A0A9D4ZP72_ADICA</name>
<organism evidence="1 2">
    <name type="scientific">Adiantum capillus-veneris</name>
    <name type="common">Maidenhair fern</name>
    <dbReference type="NCBI Taxonomy" id="13818"/>
    <lineage>
        <taxon>Eukaryota</taxon>
        <taxon>Viridiplantae</taxon>
        <taxon>Streptophyta</taxon>
        <taxon>Embryophyta</taxon>
        <taxon>Tracheophyta</taxon>
        <taxon>Polypodiopsida</taxon>
        <taxon>Polypodiidae</taxon>
        <taxon>Polypodiales</taxon>
        <taxon>Pteridineae</taxon>
        <taxon>Pteridaceae</taxon>
        <taxon>Vittarioideae</taxon>
        <taxon>Adiantum</taxon>
    </lineage>
</organism>
<evidence type="ECO:0000313" key="2">
    <source>
        <dbReference type="Proteomes" id="UP000886520"/>
    </source>
</evidence>
<proteinExistence type="predicted"/>
<sequence>MSTNSDTFVKRLQSMSPLPIPTVIESCSSVALVIEGTASSAQALQERLGLDPSLSTTALVEASTRSRLQARLSPVSALLLFRRAFRFISLTDVG</sequence>
<accession>A0A9D4ZP72</accession>
<dbReference type="EMBL" id="JABFUD020000005">
    <property type="protein sequence ID" value="KAI5080035.1"/>
    <property type="molecule type" value="Genomic_DNA"/>
</dbReference>
<gene>
    <name evidence="1" type="ORF">GOP47_0005514</name>
</gene>
<reference evidence="1 2" key="1">
    <citation type="submission" date="2021-01" db="EMBL/GenBank/DDBJ databases">
        <title>Adiantum capillus-veneris genome.</title>
        <authorList>
            <person name="Fang Y."/>
            <person name="Liao Q."/>
        </authorList>
    </citation>
    <scope>NUCLEOTIDE SEQUENCE [LARGE SCALE GENOMIC DNA]</scope>
    <source>
        <strain evidence="1">H3</strain>
        <tissue evidence="1">Leaf</tissue>
    </source>
</reference>
<comment type="caution">
    <text evidence="1">The sequence shown here is derived from an EMBL/GenBank/DDBJ whole genome shotgun (WGS) entry which is preliminary data.</text>
</comment>
<dbReference type="Proteomes" id="UP000886520">
    <property type="component" value="Chromosome 5"/>
</dbReference>